<proteinExistence type="predicted"/>
<gene>
    <name evidence="3" type="ORF">KC729_12210</name>
</gene>
<sequence length="349" mass="37799">MHDRTHAATLPTLPTAPGDTSIHGGREHIVPKRSAPGSHLTRVAGVGSMLLIVIGAIVGLGLLPQQARARSANGIHVPTTTNFCGADEVVMDVTICNETDSGQFYWMVFEDGGSFPGCELGIVPQAEFLRPNPIFVARGACETIPILVQRPDELDSFGSVCFWISFHPSEQGGVTWIGGSLIDKLLCFDWYFEEAVRFLHPLEPIAFDLLITNYGNQPFDLPYLLEARDPNGERDFDVIAINGEDPGQQVFGSIYVPEGETMPLSMEVEWLQPGLDGYYDLVILTENTFEDLTSKGLHLVIEAPPASTPEADAEIADGLRVAPNPSRSGIPVRLEFATEVDAAPIAATS</sequence>
<reference evidence="3" key="1">
    <citation type="submission" date="2020-04" db="EMBL/GenBank/DDBJ databases">
        <authorList>
            <person name="Zhang T."/>
        </authorList>
    </citation>
    <scope>NUCLEOTIDE SEQUENCE</scope>
    <source>
        <strain evidence="3">HKST-UBA01</strain>
    </source>
</reference>
<feature type="transmembrane region" description="Helical" evidence="2">
    <location>
        <begin position="43"/>
        <end position="63"/>
    </location>
</feature>
<name>A0A956RQI3_UNCEI</name>
<keyword evidence="2" id="KW-0472">Membrane</keyword>
<protein>
    <submittedName>
        <fullName evidence="3">Uncharacterized protein</fullName>
    </submittedName>
</protein>
<evidence type="ECO:0000256" key="2">
    <source>
        <dbReference type="SAM" id="Phobius"/>
    </source>
</evidence>
<feature type="non-terminal residue" evidence="3">
    <location>
        <position position="349"/>
    </location>
</feature>
<organism evidence="3 4">
    <name type="scientific">Eiseniibacteriota bacterium</name>
    <dbReference type="NCBI Taxonomy" id="2212470"/>
    <lineage>
        <taxon>Bacteria</taxon>
        <taxon>Candidatus Eiseniibacteriota</taxon>
    </lineage>
</organism>
<keyword evidence="2" id="KW-1133">Transmembrane helix</keyword>
<evidence type="ECO:0000313" key="3">
    <source>
        <dbReference type="EMBL" id="MCA9728442.1"/>
    </source>
</evidence>
<comment type="caution">
    <text evidence="3">The sequence shown here is derived from an EMBL/GenBank/DDBJ whole genome shotgun (WGS) entry which is preliminary data.</text>
</comment>
<evidence type="ECO:0000313" key="4">
    <source>
        <dbReference type="Proteomes" id="UP000697710"/>
    </source>
</evidence>
<dbReference type="AlphaFoldDB" id="A0A956RQI3"/>
<dbReference type="EMBL" id="JAGQHR010000385">
    <property type="protein sequence ID" value="MCA9728442.1"/>
    <property type="molecule type" value="Genomic_DNA"/>
</dbReference>
<reference evidence="3" key="2">
    <citation type="journal article" date="2021" name="Microbiome">
        <title>Successional dynamics and alternative stable states in a saline activated sludge microbial community over 9 years.</title>
        <authorList>
            <person name="Wang Y."/>
            <person name="Ye J."/>
            <person name="Ju F."/>
            <person name="Liu L."/>
            <person name="Boyd J.A."/>
            <person name="Deng Y."/>
            <person name="Parks D.H."/>
            <person name="Jiang X."/>
            <person name="Yin X."/>
            <person name="Woodcroft B.J."/>
            <person name="Tyson G.W."/>
            <person name="Hugenholtz P."/>
            <person name="Polz M.F."/>
            <person name="Zhang T."/>
        </authorList>
    </citation>
    <scope>NUCLEOTIDE SEQUENCE</scope>
    <source>
        <strain evidence="3">HKST-UBA01</strain>
    </source>
</reference>
<feature type="compositionally biased region" description="Low complexity" evidence="1">
    <location>
        <begin position="7"/>
        <end position="17"/>
    </location>
</feature>
<dbReference type="Proteomes" id="UP000697710">
    <property type="component" value="Unassembled WGS sequence"/>
</dbReference>
<feature type="region of interest" description="Disordered" evidence="1">
    <location>
        <begin position="1"/>
        <end position="25"/>
    </location>
</feature>
<accession>A0A956RQI3</accession>
<evidence type="ECO:0000256" key="1">
    <source>
        <dbReference type="SAM" id="MobiDB-lite"/>
    </source>
</evidence>
<keyword evidence="2" id="KW-0812">Transmembrane</keyword>